<reference evidence="2" key="1">
    <citation type="submission" date="2018-11" db="EMBL/GenBank/DDBJ databases">
        <authorList>
            <person name="Onetto C."/>
        </authorList>
    </citation>
    <scope>NUCLEOTIDE SEQUENCE [LARGE SCALE GENOMIC DNA]</scope>
</reference>
<sequence length="101" mass="11370">MPVSGVAWLESSSPTLPKMVSSWPATYWAPPIRAREIRARSRPYSTAVAPLSSLMRALRDLIILVSFAVSLVPRVNLLNYMYIASQGQNDYLFAFCNIIFF</sequence>
<organism evidence="2 3">
    <name type="scientific">Candidatus Defluviicoccus seviourii</name>
    <dbReference type="NCBI Taxonomy" id="2565273"/>
    <lineage>
        <taxon>Bacteria</taxon>
        <taxon>Pseudomonadati</taxon>
        <taxon>Pseudomonadota</taxon>
        <taxon>Alphaproteobacteria</taxon>
        <taxon>Rhodospirillales</taxon>
        <taxon>Rhodospirillaceae</taxon>
        <taxon>Defluviicoccus</taxon>
    </lineage>
</organism>
<name>A0A564WE80_9PROT</name>
<evidence type="ECO:0000313" key="2">
    <source>
        <dbReference type="EMBL" id="VUX46772.1"/>
    </source>
</evidence>
<feature type="transmembrane region" description="Helical" evidence="1">
    <location>
        <begin position="61"/>
        <end position="83"/>
    </location>
</feature>
<dbReference type="EMBL" id="UXAT02000022">
    <property type="protein sequence ID" value="VUX46772.1"/>
    <property type="molecule type" value="Genomic_DNA"/>
</dbReference>
<keyword evidence="1" id="KW-0812">Transmembrane</keyword>
<protein>
    <submittedName>
        <fullName evidence="2">Uncharacterized protein</fullName>
    </submittedName>
</protein>
<dbReference type="Proteomes" id="UP000326641">
    <property type="component" value="Unassembled WGS sequence"/>
</dbReference>
<keyword evidence="3" id="KW-1185">Reference proteome</keyword>
<accession>A0A564WE80</accession>
<keyword evidence="1" id="KW-1133">Transmembrane helix</keyword>
<comment type="caution">
    <text evidence="2">The sequence shown here is derived from an EMBL/GenBank/DDBJ whole genome shotgun (WGS) entry which is preliminary data.</text>
</comment>
<keyword evidence="1" id="KW-0472">Membrane</keyword>
<evidence type="ECO:0000256" key="1">
    <source>
        <dbReference type="SAM" id="Phobius"/>
    </source>
</evidence>
<proteinExistence type="predicted"/>
<evidence type="ECO:0000313" key="3">
    <source>
        <dbReference type="Proteomes" id="UP000326641"/>
    </source>
</evidence>
<gene>
    <name evidence="2" type="ORF">DF3PA_290026</name>
</gene>
<dbReference type="AlphaFoldDB" id="A0A564WE80"/>